<dbReference type="HAMAP" id="MF_03002">
    <property type="entry name" value="eIF3c"/>
    <property type="match status" value="1"/>
</dbReference>
<dbReference type="GeneID" id="30963426"/>
<evidence type="ECO:0000259" key="5">
    <source>
        <dbReference type="PROSITE" id="PS50250"/>
    </source>
</evidence>
<dbReference type="GO" id="GO:0003743">
    <property type="term" value="F:translation initiation factor activity"/>
    <property type="evidence" value="ECO:0007669"/>
    <property type="project" value="UniProtKB-KW"/>
</dbReference>
<dbReference type="InterPro" id="IPR036390">
    <property type="entry name" value="WH_DNA-bd_sf"/>
</dbReference>
<keyword evidence="2" id="KW-0396">Initiation factor</keyword>
<sequence length="799" mass="91387">SRFFARPYDSDSDSDSDSSTEELLSSSEEEEELLDSSDEDEDEDQSDDEQGDDNESDDDDKPANAKNDFFKKGSTLKSDSESDSDDDNKGVVVKSAREKLIADIQETADKIADIQISNDLDFLSLLDLFSRLTNFLSRAKQLNLSIPPAYISTLVELDYFISDQQQDNSIKKLNASQTKAFNILKQRVRRSTKEDDFQELIKLFKENPDGFEEAANSLESQRNVPIAPVSTLKTTAIADKADIFTTLESVAELRGKKNVNRYDQISILESVIPDATTPFQSILTYLMLVPLRFDTSLNSSSMPLEQWNKAEKDISDLFTILEKNSSKYRVFETAKPQVDPYVEPTPSVDGFIEIIGSIGSFIERLDDELTRSLQTIDPHSTEYIDRLKDELKIYKLILRAQLYCELINENHPEDTQFARVILRRIDHIYYKPIQLISYTEKVSWEGTTKSSKITPYSKNLDSYGKAYANTLMDSLCSVLYTQSNAVFRKKAMLSHIYYYSFNDQYYKARDMLLMSHLQSTIHTSEPILKVLFNRSLVQLGMCAFRTGLIAESFEILNEIATSSNQKELLGQNTSRYTQHQFNSAERQRSLPFHMHINSELLDCVFLTCSLLVEIPQMTQVIDSKKKPPSKSLKKLLEYNERQYFQGPPENTKESITHAAKALQQGDWQKSYNFINEVKIWSLFTNSDEIKQMIQSKLQIEALRTYIFQFKKYYDKLSIEKLAARFSLKENQIISIVSKMIFNEEIDAALDQKNGSISFNKSYELTKLQQLSLLLAEKAGSLAEKNERLAAGGHQQNQGN</sequence>
<dbReference type="Proteomes" id="UP000095038">
    <property type="component" value="Unassembled WGS sequence"/>
</dbReference>
<feature type="non-terminal residue" evidence="6">
    <location>
        <position position="799"/>
    </location>
</feature>
<dbReference type="InterPro" id="IPR036388">
    <property type="entry name" value="WH-like_DNA-bd_sf"/>
</dbReference>
<dbReference type="InterPro" id="IPR000717">
    <property type="entry name" value="PCI_dom"/>
</dbReference>
<keyword evidence="1" id="KW-0963">Cytoplasm</keyword>
<dbReference type="PANTHER" id="PTHR13937:SF0">
    <property type="entry name" value="EUKARYOTIC TRANSLATION INITIATION FACTOR 3 SUBUNIT C-RELATED"/>
    <property type="match status" value="1"/>
</dbReference>
<evidence type="ECO:0000256" key="2">
    <source>
        <dbReference type="ARBA" id="ARBA00022540"/>
    </source>
</evidence>
<gene>
    <name evidence="6" type="ORF">ASCRUDRAFT_23336</name>
</gene>
<dbReference type="SMART" id="SM00088">
    <property type="entry name" value="PINT"/>
    <property type="match status" value="1"/>
</dbReference>
<feature type="non-terminal residue" evidence="6">
    <location>
        <position position="1"/>
    </location>
</feature>
<dbReference type="PROSITE" id="PS50250">
    <property type="entry name" value="PCI"/>
    <property type="match status" value="1"/>
</dbReference>
<dbReference type="Gene3D" id="1.10.10.10">
    <property type="entry name" value="Winged helix-like DNA-binding domain superfamily/Winged helix DNA-binding domain"/>
    <property type="match status" value="1"/>
</dbReference>
<dbReference type="SUPFAM" id="SSF46785">
    <property type="entry name" value="Winged helix' DNA-binding domain"/>
    <property type="match status" value="1"/>
</dbReference>
<dbReference type="GO" id="GO:0003723">
    <property type="term" value="F:RNA binding"/>
    <property type="evidence" value="ECO:0007669"/>
    <property type="project" value="InterPro"/>
</dbReference>
<dbReference type="OrthoDB" id="29647at2759"/>
<evidence type="ECO:0000313" key="7">
    <source>
        <dbReference type="Proteomes" id="UP000095038"/>
    </source>
</evidence>
<dbReference type="GO" id="GO:0071540">
    <property type="term" value="C:eukaryotic translation initiation factor 3 complex, eIF3e"/>
    <property type="evidence" value="ECO:0007669"/>
    <property type="project" value="EnsemblFungi"/>
</dbReference>
<dbReference type="STRING" id="1344418.A0A1D2VPV1"/>
<evidence type="ECO:0000256" key="1">
    <source>
        <dbReference type="ARBA" id="ARBA00022490"/>
    </source>
</evidence>
<dbReference type="GO" id="GO:0031369">
    <property type="term" value="F:translation initiation factor binding"/>
    <property type="evidence" value="ECO:0007669"/>
    <property type="project" value="EnsemblFungi"/>
</dbReference>
<dbReference type="Pfam" id="PF05470">
    <property type="entry name" value="eIF-3c_N"/>
    <property type="match status" value="2"/>
</dbReference>
<evidence type="ECO:0000256" key="4">
    <source>
        <dbReference type="SAM" id="MobiDB-lite"/>
    </source>
</evidence>
<evidence type="ECO:0000313" key="6">
    <source>
        <dbReference type="EMBL" id="ODV63629.1"/>
    </source>
</evidence>
<dbReference type="InterPro" id="IPR008905">
    <property type="entry name" value="EIF3C_N_dom"/>
</dbReference>
<dbReference type="InParanoid" id="A0A1D2VPV1"/>
<feature type="compositionally biased region" description="Acidic residues" evidence="4">
    <location>
        <begin position="10"/>
        <end position="20"/>
    </location>
</feature>
<feature type="domain" description="PCI" evidence="5">
    <location>
        <begin position="592"/>
        <end position="763"/>
    </location>
</feature>
<dbReference type="EMBL" id="KV454475">
    <property type="protein sequence ID" value="ODV63629.1"/>
    <property type="molecule type" value="Genomic_DNA"/>
</dbReference>
<dbReference type="InterPro" id="IPR027516">
    <property type="entry name" value="EIF3C"/>
</dbReference>
<dbReference type="PANTHER" id="PTHR13937">
    <property type="entry name" value="EUKARYOTIC TRANSLATION INITATION FACTOR 3, SUBUNIT 8 EIF3S8 -RELATED"/>
    <property type="match status" value="1"/>
</dbReference>
<dbReference type="GO" id="GO:0071541">
    <property type="term" value="C:eukaryotic translation initiation factor 3 complex, eIF3m"/>
    <property type="evidence" value="ECO:0007669"/>
    <property type="project" value="EnsemblFungi"/>
</dbReference>
<dbReference type="GO" id="GO:0008541">
    <property type="term" value="C:proteasome regulatory particle, lid subcomplex"/>
    <property type="evidence" value="ECO:0007669"/>
    <property type="project" value="UniProtKB-ARBA"/>
</dbReference>
<keyword evidence="7" id="KW-1185">Reference proteome</keyword>
<organism evidence="6 7">
    <name type="scientific">Ascoidea rubescens DSM 1968</name>
    <dbReference type="NCBI Taxonomy" id="1344418"/>
    <lineage>
        <taxon>Eukaryota</taxon>
        <taxon>Fungi</taxon>
        <taxon>Dikarya</taxon>
        <taxon>Ascomycota</taxon>
        <taxon>Saccharomycotina</taxon>
        <taxon>Saccharomycetes</taxon>
        <taxon>Ascoideaceae</taxon>
        <taxon>Ascoidea</taxon>
    </lineage>
</organism>
<dbReference type="GO" id="GO:0016282">
    <property type="term" value="C:eukaryotic 43S preinitiation complex"/>
    <property type="evidence" value="ECO:0007669"/>
    <property type="project" value="EnsemblFungi"/>
</dbReference>
<dbReference type="RefSeq" id="XP_020049936.1">
    <property type="nucleotide sequence ID" value="XM_020189790.1"/>
</dbReference>
<dbReference type="Pfam" id="PF01399">
    <property type="entry name" value="PCI"/>
    <property type="match status" value="1"/>
</dbReference>
<evidence type="ECO:0000256" key="3">
    <source>
        <dbReference type="ARBA" id="ARBA00022917"/>
    </source>
</evidence>
<proteinExistence type="inferred from homology"/>
<dbReference type="FunCoup" id="A0A1D2VPV1">
    <property type="interactions" value="1204"/>
</dbReference>
<dbReference type="GO" id="GO:0043614">
    <property type="term" value="C:multi-eIF complex"/>
    <property type="evidence" value="ECO:0007669"/>
    <property type="project" value="EnsemblFungi"/>
</dbReference>
<dbReference type="AlphaFoldDB" id="A0A1D2VPV1"/>
<keyword evidence="3" id="KW-0648">Protein biosynthesis</keyword>
<protein>
    <recommendedName>
        <fullName evidence="5">PCI domain-containing protein</fullName>
    </recommendedName>
</protein>
<name>A0A1D2VPV1_9ASCO</name>
<reference evidence="7" key="1">
    <citation type="submission" date="2016-05" db="EMBL/GenBank/DDBJ databases">
        <title>Comparative genomics of biotechnologically important yeasts.</title>
        <authorList>
            <consortium name="DOE Joint Genome Institute"/>
            <person name="Riley R."/>
            <person name="Haridas S."/>
            <person name="Wolfe K.H."/>
            <person name="Lopes M.R."/>
            <person name="Hittinger C.T."/>
            <person name="Goker M."/>
            <person name="Salamov A."/>
            <person name="Wisecaver J."/>
            <person name="Long T.M."/>
            <person name="Aerts A.L."/>
            <person name="Barry K."/>
            <person name="Choi C."/>
            <person name="Clum A."/>
            <person name="Coughlan A.Y."/>
            <person name="Deshpande S."/>
            <person name="Douglass A.P."/>
            <person name="Hanson S.J."/>
            <person name="Klenk H.-P."/>
            <person name="Labutti K."/>
            <person name="Lapidus A."/>
            <person name="Lindquist E."/>
            <person name="Lipzen A."/>
            <person name="Meier-Kolthoff J.P."/>
            <person name="Ohm R.A."/>
            <person name="Otillar R.P."/>
            <person name="Pangilinan J."/>
            <person name="Peng Y."/>
            <person name="Rokas A."/>
            <person name="Rosa C.A."/>
            <person name="Scheuner C."/>
            <person name="Sibirny A.A."/>
            <person name="Slot J.C."/>
            <person name="Stielow J.B."/>
            <person name="Sun H."/>
            <person name="Kurtzman C.P."/>
            <person name="Blackwell M."/>
            <person name="Grigoriev I.V."/>
            <person name="Jeffries T.W."/>
        </authorList>
    </citation>
    <scope>NUCLEOTIDE SEQUENCE [LARGE SCALE GENOMIC DNA]</scope>
    <source>
        <strain evidence="7">DSM 1968</strain>
    </source>
</reference>
<feature type="region of interest" description="Disordered" evidence="4">
    <location>
        <begin position="1"/>
        <end position="90"/>
    </location>
</feature>
<dbReference type="GO" id="GO:0010494">
    <property type="term" value="C:cytoplasmic stress granule"/>
    <property type="evidence" value="ECO:0007669"/>
    <property type="project" value="EnsemblFungi"/>
</dbReference>
<accession>A0A1D2VPV1</accession>
<feature type="compositionally biased region" description="Acidic residues" evidence="4">
    <location>
        <begin position="27"/>
        <end position="60"/>
    </location>
</feature>